<dbReference type="InterPro" id="IPR006195">
    <property type="entry name" value="aa-tRNA-synth_II"/>
</dbReference>
<keyword evidence="1 5" id="KW-0436">Ligase</keyword>
<name>A0ABW4A3P5_9ACTN</name>
<sequence>MSRPHDPIRVKSEVLLHLHQTLHSSGFVQVVTPVARRADLGTGRRAPVTLHGDRFLRAMIGPALRVNLEHHTRVYEIGPCFRLDKPDDLHASEFSMLDLYAAGESFEYLITLAEQLIGQHLRYPLQRVSVAQHVQDVFGVDLRRSPLGDLPQRMATHLHADAATPFKDVLGQFVELELETRSRGAAVLLTDYPLGGDEPCARLTPGTTAVLNRFEILIDGIEVVHGYEDEPDGAAFIERAQAVRLYDDEQRLAWKAIDAGRVPANSVGLGIGIERLCAAASGTRDISPFLQSTQF</sequence>
<evidence type="ECO:0000313" key="5">
    <source>
        <dbReference type="EMBL" id="MFD1365136.1"/>
    </source>
</evidence>
<dbReference type="InterPro" id="IPR004364">
    <property type="entry name" value="Aa-tRNA-synt_II"/>
</dbReference>
<evidence type="ECO:0000256" key="3">
    <source>
        <dbReference type="ARBA" id="ARBA00022840"/>
    </source>
</evidence>
<evidence type="ECO:0000256" key="1">
    <source>
        <dbReference type="ARBA" id="ARBA00022598"/>
    </source>
</evidence>
<keyword evidence="3" id="KW-0067">ATP-binding</keyword>
<dbReference type="GO" id="GO:0016874">
    <property type="term" value="F:ligase activity"/>
    <property type="evidence" value="ECO:0007669"/>
    <property type="project" value="UniProtKB-KW"/>
</dbReference>
<dbReference type="Pfam" id="PF00152">
    <property type="entry name" value="tRNA-synt_2"/>
    <property type="match status" value="1"/>
</dbReference>
<dbReference type="PANTHER" id="PTHR42918:SF15">
    <property type="entry name" value="LYSINE--TRNA LIGASE, CHLOROPLASTIC_MITOCHONDRIAL"/>
    <property type="match status" value="1"/>
</dbReference>
<evidence type="ECO:0000256" key="2">
    <source>
        <dbReference type="ARBA" id="ARBA00022741"/>
    </source>
</evidence>
<proteinExistence type="predicted"/>
<dbReference type="SUPFAM" id="SSF55681">
    <property type="entry name" value="Class II aaRS and biotin synthetases"/>
    <property type="match status" value="1"/>
</dbReference>
<comment type="caution">
    <text evidence="5">The sequence shown here is derived from an EMBL/GenBank/DDBJ whole genome shotgun (WGS) entry which is preliminary data.</text>
</comment>
<keyword evidence="2" id="KW-0547">Nucleotide-binding</keyword>
<dbReference type="PROSITE" id="PS50862">
    <property type="entry name" value="AA_TRNA_LIGASE_II"/>
    <property type="match status" value="1"/>
</dbReference>
<dbReference type="RefSeq" id="WP_317795374.1">
    <property type="nucleotide sequence ID" value="NZ_AP028461.1"/>
</dbReference>
<dbReference type="Proteomes" id="UP001597183">
    <property type="component" value="Unassembled WGS sequence"/>
</dbReference>
<dbReference type="EMBL" id="JBHTMK010000008">
    <property type="protein sequence ID" value="MFD1365136.1"/>
    <property type="molecule type" value="Genomic_DNA"/>
</dbReference>
<protein>
    <submittedName>
        <fullName evidence="5">Amino acid--tRNA ligase-related protein</fullName>
    </submittedName>
</protein>
<gene>
    <name evidence="5" type="ORF">ACFQ5G_07245</name>
</gene>
<dbReference type="PANTHER" id="PTHR42918">
    <property type="entry name" value="LYSYL-TRNA SYNTHETASE"/>
    <property type="match status" value="1"/>
</dbReference>
<accession>A0ABW4A3P5</accession>
<dbReference type="InterPro" id="IPR045864">
    <property type="entry name" value="aa-tRNA-synth_II/BPL/LPL"/>
</dbReference>
<evidence type="ECO:0000313" key="6">
    <source>
        <dbReference type="Proteomes" id="UP001597183"/>
    </source>
</evidence>
<evidence type="ECO:0000259" key="4">
    <source>
        <dbReference type="PROSITE" id="PS50862"/>
    </source>
</evidence>
<dbReference type="Gene3D" id="3.30.930.10">
    <property type="entry name" value="Bira Bifunctional Protein, Domain 2"/>
    <property type="match status" value="1"/>
</dbReference>
<reference evidence="6" key="1">
    <citation type="journal article" date="2019" name="Int. J. Syst. Evol. Microbiol.">
        <title>The Global Catalogue of Microorganisms (GCM) 10K type strain sequencing project: providing services to taxonomists for standard genome sequencing and annotation.</title>
        <authorList>
            <consortium name="The Broad Institute Genomics Platform"/>
            <consortium name="The Broad Institute Genome Sequencing Center for Infectious Disease"/>
            <person name="Wu L."/>
            <person name="Ma J."/>
        </authorList>
    </citation>
    <scope>NUCLEOTIDE SEQUENCE [LARGE SCALE GENOMIC DNA]</scope>
    <source>
        <strain evidence="6">CCM 7526</strain>
    </source>
</reference>
<organism evidence="5 6">
    <name type="scientific">Actinoplanes sichuanensis</name>
    <dbReference type="NCBI Taxonomy" id="512349"/>
    <lineage>
        <taxon>Bacteria</taxon>
        <taxon>Bacillati</taxon>
        <taxon>Actinomycetota</taxon>
        <taxon>Actinomycetes</taxon>
        <taxon>Micromonosporales</taxon>
        <taxon>Micromonosporaceae</taxon>
        <taxon>Actinoplanes</taxon>
    </lineage>
</organism>
<keyword evidence="6" id="KW-1185">Reference proteome</keyword>
<feature type="domain" description="Aminoacyl-transfer RNA synthetases class-II family profile" evidence="4">
    <location>
        <begin position="8"/>
        <end position="288"/>
    </location>
</feature>